<dbReference type="InterPro" id="IPR011854">
    <property type="entry name" value="HypE"/>
</dbReference>
<protein>
    <submittedName>
        <fullName evidence="4">Hydrogenase expression/formation protein HypE</fullName>
    </submittedName>
</protein>
<organism evidence="4 5">
    <name type="scientific">Anaeromyxobacter paludicola</name>
    <dbReference type="NCBI Taxonomy" id="2918171"/>
    <lineage>
        <taxon>Bacteria</taxon>
        <taxon>Pseudomonadati</taxon>
        <taxon>Myxococcota</taxon>
        <taxon>Myxococcia</taxon>
        <taxon>Myxococcales</taxon>
        <taxon>Cystobacterineae</taxon>
        <taxon>Anaeromyxobacteraceae</taxon>
        <taxon>Anaeromyxobacter</taxon>
    </lineage>
</organism>
<feature type="domain" description="PurM-like C-terminal" evidence="3">
    <location>
        <begin position="180"/>
        <end position="329"/>
    </location>
</feature>
<accession>A0ABM7X819</accession>
<dbReference type="InterPro" id="IPR016188">
    <property type="entry name" value="PurM-like_N"/>
</dbReference>
<dbReference type="InterPro" id="IPR010918">
    <property type="entry name" value="PurM-like_C_dom"/>
</dbReference>
<dbReference type="NCBIfam" id="TIGR02124">
    <property type="entry name" value="hypE"/>
    <property type="match status" value="1"/>
</dbReference>
<evidence type="ECO:0000313" key="5">
    <source>
        <dbReference type="Proteomes" id="UP001162734"/>
    </source>
</evidence>
<dbReference type="PANTHER" id="PTHR30303">
    <property type="entry name" value="HYDROGENASE ISOENZYMES FORMATION PROTEIN HYPE"/>
    <property type="match status" value="1"/>
</dbReference>
<dbReference type="InterPro" id="IPR036676">
    <property type="entry name" value="PurM-like_C_sf"/>
</dbReference>
<gene>
    <name evidence="4" type="primary">hypE</name>
    <name evidence="4" type="ORF">AMPC_10530</name>
</gene>
<evidence type="ECO:0000259" key="2">
    <source>
        <dbReference type="Pfam" id="PF00586"/>
    </source>
</evidence>
<feature type="domain" description="PurM-like N-terminal" evidence="2">
    <location>
        <begin position="55"/>
        <end position="167"/>
    </location>
</feature>
<dbReference type="Gene3D" id="3.90.650.10">
    <property type="entry name" value="PurM-like C-terminal domain"/>
    <property type="match status" value="1"/>
</dbReference>
<proteinExistence type="inferred from homology"/>
<dbReference type="InterPro" id="IPR036921">
    <property type="entry name" value="PurM-like_N_sf"/>
</dbReference>
<dbReference type="Proteomes" id="UP001162734">
    <property type="component" value="Chromosome"/>
</dbReference>
<dbReference type="CDD" id="cd02197">
    <property type="entry name" value="HypE"/>
    <property type="match status" value="1"/>
</dbReference>
<dbReference type="SUPFAM" id="SSF56042">
    <property type="entry name" value="PurM C-terminal domain-like"/>
    <property type="match status" value="1"/>
</dbReference>
<dbReference type="PANTHER" id="PTHR30303:SF0">
    <property type="entry name" value="CARBAMOYL DEHYDRATASE HYPE"/>
    <property type="match status" value="1"/>
</dbReference>
<evidence type="ECO:0000313" key="4">
    <source>
        <dbReference type="EMBL" id="BDG07940.1"/>
    </source>
</evidence>
<evidence type="ECO:0000259" key="3">
    <source>
        <dbReference type="Pfam" id="PF02769"/>
    </source>
</evidence>
<dbReference type="EMBL" id="AP025592">
    <property type="protein sequence ID" value="BDG07940.1"/>
    <property type="molecule type" value="Genomic_DNA"/>
</dbReference>
<dbReference type="SUPFAM" id="SSF55326">
    <property type="entry name" value="PurM N-terminal domain-like"/>
    <property type="match status" value="1"/>
</dbReference>
<dbReference type="Pfam" id="PF02769">
    <property type="entry name" value="AIRS_C"/>
    <property type="match status" value="1"/>
</dbReference>
<name>A0ABM7X819_9BACT</name>
<sequence>MSSSDAAAPFGACPVPLTEVREILMGHGSGGKLTARLVEQLLLPAFRNPMLEPLDDQAWVDAGGARLAFTTDSYVVTPLFFPGGDIGEPAVNGTVNDLAMGGARPLFLSLALILEEGLALSELERVIASIRRAAEAAGVQVVTGDTKVVDRGKGDKVFVNTAGIGVALPGAELSSRRVAAGDAILLSGAVGDHGVTILSQREGLAFGGEVRSDTAPLHGLVAALLEAFPGVHAMRDPTRGGLASALCEIAGRRRLGVEVDERAVPVHDGVRGACELLGLDPFVVANEGKLVAFVPEAGAERALAALRSHPLGREAARIGRVVAEHPGFVTLRTPIGGQRILDLPYGESLPRIC</sequence>
<dbReference type="Pfam" id="PF00586">
    <property type="entry name" value="AIRS"/>
    <property type="match status" value="1"/>
</dbReference>
<evidence type="ECO:0000256" key="1">
    <source>
        <dbReference type="ARBA" id="ARBA00006243"/>
    </source>
</evidence>
<keyword evidence="5" id="KW-1185">Reference proteome</keyword>
<dbReference type="PIRSF" id="PIRSF005644">
    <property type="entry name" value="Hdrgns_mtr_HypE"/>
    <property type="match status" value="1"/>
</dbReference>
<comment type="similarity">
    <text evidence="1">Belongs to the HypE family.</text>
</comment>
<dbReference type="Gene3D" id="3.30.1330.10">
    <property type="entry name" value="PurM-like, N-terminal domain"/>
    <property type="match status" value="1"/>
</dbReference>
<dbReference type="RefSeq" id="WP_248344967.1">
    <property type="nucleotide sequence ID" value="NZ_AP025592.1"/>
</dbReference>
<reference evidence="5" key="1">
    <citation type="journal article" date="2022" name="Int. J. Syst. Evol. Microbiol.">
        <title>Anaeromyxobacter oryzae sp. nov., Anaeromyxobacter diazotrophicus sp. nov. and Anaeromyxobacter paludicola sp. nov., isolated from paddy soils.</title>
        <authorList>
            <person name="Itoh H."/>
            <person name="Xu Z."/>
            <person name="Mise K."/>
            <person name="Masuda Y."/>
            <person name="Ushijima N."/>
            <person name="Hayakawa C."/>
            <person name="Shiratori Y."/>
            <person name="Senoo K."/>
        </authorList>
    </citation>
    <scope>NUCLEOTIDE SEQUENCE [LARGE SCALE GENOMIC DNA]</scope>
    <source>
        <strain evidence="5">Red630</strain>
    </source>
</reference>